<organism evidence="1 2">
    <name type="scientific">Faucicola osloensis</name>
    <name type="common">Moraxella osloensis</name>
    <dbReference type="NCBI Taxonomy" id="34062"/>
    <lineage>
        <taxon>Bacteria</taxon>
        <taxon>Pseudomonadati</taxon>
        <taxon>Pseudomonadota</taxon>
        <taxon>Gammaproteobacteria</taxon>
        <taxon>Moraxellales</taxon>
        <taxon>Moraxellaceae</taxon>
        <taxon>Faucicola</taxon>
    </lineage>
</organism>
<evidence type="ECO:0000313" key="2">
    <source>
        <dbReference type="Proteomes" id="UP000229340"/>
    </source>
</evidence>
<dbReference type="EMBL" id="CP024443">
    <property type="protein sequence ID" value="ATR79029.1"/>
    <property type="molecule type" value="Genomic_DNA"/>
</dbReference>
<accession>A0A2D2LVH1</accession>
<name>A0A2D2LVH1_FAUOS</name>
<proteinExistence type="predicted"/>
<dbReference type="Proteomes" id="UP000229340">
    <property type="component" value="Chromosome"/>
</dbReference>
<dbReference type="RefSeq" id="WP_100270259.1">
    <property type="nucleotide sequence ID" value="NZ_CP024443.1"/>
</dbReference>
<sequence length="325" mass="36545">MTNTHQPPSSNAPNTISLNCDQAVGHADHWSCFTNNIADDVPNWLQSHIDTATMPTPLKTTNATPSHILLSGNQPIHVNQVIEIDSNRSPKRLINAFPCVNSPYGQWVTIEGVYKCDNQIEAILRLKTDDNTVLYVFDQYYAINAHNYEKNHRYLINLSAFAYSVSLSNRSETIVVDEPEAIRYHRAFNDILTKNNNVAPKDLEAQIAAWQPSENDLPLEPIEINVGHMCAYLFGETIGQQDEAWCQGQIIGKQTTSFNGVDFVLLDVVILRESLDNPVVIRLAVNADNIDAAIQVNDYIQANIWLQGTIFMENQKKATTNYRAF</sequence>
<gene>
    <name evidence="1" type="ORF">NP7_07040</name>
</gene>
<reference evidence="2" key="1">
    <citation type="submission" date="2017-11" db="EMBL/GenBank/DDBJ databases">
        <title>Complete genome sequence of Moraxella osloensis NP7 isolated from human skin.</title>
        <authorList>
            <person name="Lee K."/>
            <person name="Lim J.Y."/>
            <person name="Hwang I."/>
        </authorList>
    </citation>
    <scope>NUCLEOTIDE SEQUENCE [LARGE SCALE GENOMIC DNA]</scope>
    <source>
        <strain evidence="2">NP7</strain>
    </source>
</reference>
<evidence type="ECO:0000313" key="1">
    <source>
        <dbReference type="EMBL" id="ATR79029.1"/>
    </source>
</evidence>
<dbReference type="AlphaFoldDB" id="A0A2D2LVH1"/>
<protein>
    <submittedName>
        <fullName evidence="1">Uncharacterized protein</fullName>
    </submittedName>
</protein>